<evidence type="ECO:0000259" key="1">
    <source>
        <dbReference type="Pfam" id="PF07883"/>
    </source>
</evidence>
<organism evidence="2 3">
    <name type="scientific">Marinobacterium lutimaris</name>
    <dbReference type="NCBI Taxonomy" id="568106"/>
    <lineage>
        <taxon>Bacteria</taxon>
        <taxon>Pseudomonadati</taxon>
        <taxon>Pseudomonadota</taxon>
        <taxon>Gammaproteobacteria</taxon>
        <taxon>Oceanospirillales</taxon>
        <taxon>Oceanospirillaceae</taxon>
        <taxon>Marinobacterium</taxon>
    </lineage>
</organism>
<dbReference type="InterPro" id="IPR011051">
    <property type="entry name" value="RmlC_Cupin_sf"/>
</dbReference>
<protein>
    <submittedName>
        <fullName evidence="2">Cupin domain-containing protein</fullName>
    </submittedName>
</protein>
<dbReference type="OrthoDB" id="3620182at2"/>
<dbReference type="InterPro" id="IPR013096">
    <property type="entry name" value="Cupin_2"/>
</dbReference>
<name>A0A1H6DTH0_9GAMM</name>
<proteinExistence type="predicted"/>
<dbReference type="Pfam" id="PF07883">
    <property type="entry name" value="Cupin_2"/>
    <property type="match status" value="1"/>
</dbReference>
<reference evidence="2 3" key="1">
    <citation type="submission" date="2016-10" db="EMBL/GenBank/DDBJ databases">
        <authorList>
            <person name="de Groot N.N."/>
        </authorList>
    </citation>
    <scope>NUCLEOTIDE SEQUENCE [LARGE SCALE GENOMIC DNA]</scope>
    <source>
        <strain evidence="2 3">DSM 22012</strain>
    </source>
</reference>
<sequence>MNRGLFEKIGFVKAEQLTQGPQTPGQNRKKALEAGTLWVGECHVTALNAPSQWHHHKDFDSVMYMLSGRIRVDYGENGEQSFEIGKGDYAYFPRQAIHRCQILEGGDDVHYVFVRIGEGETLLNVDGPS</sequence>
<dbReference type="AlphaFoldDB" id="A0A1H6DTH0"/>
<evidence type="ECO:0000313" key="3">
    <source>
        <dbReference type="Proteomes" id="UP000236745"/>
    </source>
</evidence>
<dbReference type="InterPro" id="IPR014710">
    <property type="entry name" value="RmlC-like_jellyroll"/>
</dbReference>
<dbReference type="Gene3D" id="2.60.120.10">
    <property type="entry name" value="Jelly Rolls"/>
    <property type="match status" value="1"/>
</dbReference>
<accession>A0A1H6DTH0</accession>
<feature type="domain" description="Cupin type-2" evidence="1">
    <location>
        <begin position="51"/>
        <end position="114"/>
    </location>
</feature>
<dbReference type="Proteomes" id="UP000236745">
    <property type="component" value="Unassembled WGS sequence"/>
</dbReference>
<dbReference type="RefSeq" id="WP_104005883.1">
    <property type="nucleotide sequence ID" value="NZ_FNVQ01000009.1"/>
</dbReference>
<evidence type="ECO:0000313" key="2">
    <source>
        <dbReference type="EMBL" id="SEG88016.1"/>
    </source>
</evidence>
<keyword evidence="3" id="KW-1185">Reference proteome</keyword>
<dbReference type="SUPFAM" id="SSF51182">
    <property type="entry name" value="RmlC-like cupins"/>
    <property type="match status" value="1"/>
</dbReference>
<dbReference type="EMBL" id="FNVQ01000009">
    <property type="protein sequence ID" value="SEG88016.1"/>
    <property type="molecule type" value="Genomic_DNA"/>
</dbReference>
<gene>
    <name evidence="2" type="ORF">SAMN05444390_10913</name>
</gene>